<accession>A0A371EY99</accession>
<dbReference type="AlphaFoldDB" id="A0A371EY99"/>
<dbReference type="OrthoDB" id="2919534at2759"/>
<comment type="caution">
    <text evidence="1">The sequence shown here is derived from an EMBL/GenBank/DDBJ whole genome shotgun (WGS) entry which is preliminary data.</text>
</comment>
<evidence type="ECO:0000313" key="1">
    <source>
        <dbReference type="EMBL" id="RDX71035.1"/>
    </source>
</evidence>
<protein>
    <submittedName>
        <fullName evidence="1">Uncharacterized protein</fullName>
    </submittedName>
</protein>
<keyword evidence="2" id="KW-1185">Reference proteome</keyword>
<evidence type="ECO:0000313" key="2">
    <source>
        <dbReference type="Proteomes" id="UP000257109"/>
    </source>
</evidence>
<gene>
    <name evidence="1" type="ORF">CR513_49657</name>
</gene>
<sequence>MGRSALNKLGAVVSTYHLCMKYPVGKEVGRVWVDHRVARHCYEDSLRIGSWSTQANRPDVNVLDLNLDPRCDDDNERPLPAKDLKEINIDQDPVHKTKIGTTLG</sequence>
<name>A0A371EY99_MUCPR</name>
<organism evidence="1 2">
    <name type="scientific">Mucuna pruriens</name>
    <name type="common">Velvet bean</name>
    <name type="synonym">Dolichos pruriens</name>
    <dbReference type="NCBI Taxonomy" id="157652"/>
    <lineage>
        <taxon>Eukaryota</taxon>
        <taxon>Viridiplantae</taxon>
        <taxon>Streptophyta</taxon>
        <taxon>Embryophyta</taxon>
        <taxon>Tracheophyta</taxon>
        <taxon>Spermatophyta</taxon>
        <taxon>Magnoliopsida</taxon>
        <taxon>eudicotyledons</taxon>
        <taxon>Gunneridae</taxon>
        <taxon>Pentapetalae</taxon>
        <taxon>rosids</taxon>
        <taxon>fabids</taxon>
        <taxon>Fabales</taxon>
        <taxon>Fabaceae</taxon>
        <taxon>Papilionoideae</taxon>
        <taxon>50 kb inversion clade</taxon>
        <taxon>NPAAA clade</taxon>
        <taxon>indigoferoid/millettioid clade</taxon>
        <taxon>Phaseoleae</taxon>
        <taxon>Mucuna</taxon>
    </lineage>
</organism>
<proteinExistence type="predicted"/>
<dbReference type="EMBL" id="QJKJ01011486">
    <property type="protein sequence ID" value="RDX71035.1"/>
    <property type="molecule type" value="Genomic_DNA"/>
</dbReference>
<reference evidence="1" key="1">
    <citation type="submission" date="2018-05" db="EMBL/GenBank/DDBJ databases">
        <title>Draft genome of Mucuna pruriens seed.</title>
        <authorList>
            <person name="Nnadi N.E."/>
            <person name="Vos R."/>
            <person name="Hasami M.H."/>
            <person name="Devisetty U.K."/>
            <person name="Aguiy J.C."/>
        </authorList>
    </citation>
    <scope>NUCLEOTIDE SEQUENCE [LARGE SCALE GENOMIC DNA]</scope>
    <source>
        <strain evidence="1">JCA_2017</strain>
    </source>
</reference>
<feature type="non-terminal residue" evidence="1">
    <location>
        <position position="1"/>
    </location>
</feature>
<dbReference type="Proteomes" id="UP000257109">
    <property type="component" value="Unassembled WGS sequence"/>
</dbReference>